<accession>A0AAD9MT91</accession>
<organism evidence="1 2">
    <name type="scientific">Paralvinella palmiformis</name>
    <dbReference type="NCBI Taxonomy" id="53620"/>
    <lineage>
        <taxon>Eukaryota</taxon>
        <taxon>Metazoa</taxon>
        <taxon>Spiralia</taxon>
        <taxon>Lophotrochozoa</taxon>
        <taxon>Annelida</taxon>
        <taxon>Polychaeta</taxon>
        <taxon>Sedentaria</taxon>
        <taxon>Canalipalpata</taxon>
        <taxon>Terebellida</taxon>
        <taxon>Terebelliformia</taxon>
        <taxon>Alvinellidae</taxon>
        <taxon>Paralvinella</taxon>
    </lineage>
</organism>
<proteinExistence type="predicted"/>
<dbReference type="AlphaFoldDB" id="A0AAD9MT91"/>
<keyword evidence="2" id="KW-1185">Reference proteome</keyword>
<protein>
    <submittedName>
        <fullName evidence="1">Uncharacterized protein</fullName>
    </submittedName>
</protein>
<dbReference type="Proteomes" id="UP001208570">
    <property type="component" value="Unassembled WGS sequence"/>
</dbReference>
<gene>
    <name evidence="1" type="ORF">LSH36_989g00053</name>
</gene>
<sequence length="56" mass="6608">MLNENIFNMKKTWTILKQAIGKSYDKSSFPHSFCINGQNITERTKLAEEFNNHFIK</sequence>
<reference evidence="1" key="1">
    <citation type="journal article" date="2023" name="Mol. Biol. Evol.">
        <title>Third-Generation Sequencing Reveals the Adaptive Role of the Epigenome in Three Deep-Sea Polychaetes.</title>
        <authorList>
            <person name="Perez M."/>
            <person name="Aroh O."/>
            <person name="Sun Y."/>
            <person name="Lan Y."/>
            <person name="Juniper S.K."/>
            <person name="Young C.R."/>
            <person name="Angers B."/>
            <person name="Qian P.Y."/>
        </authorList>
    </citation>
    <scope>NUCLEOTIDE SEQUENCE</scope>
    <source>
        <strain evidence="1">P08H-3</strain>
    </source>
</reference>
<comment type="caution">
    <text evidence="1">The sequence shown here is derived from an EMBL/GenBank/DDBJ whole genome shotgun (WGS) entry which is preliminary data.</text>
</comment>
<dbReference type="EMBL" id="JAODUP010000989">
    <property type="protein sequence ID" value="KAK2142164.1"/>
    <property type="molecule type" value="Genomic_DNA"/>
</dbReference>
<name>A0AAD9MT91_9ANNE</name>
<evidence type="ECO:0000313" key="1">
    <source>
        <dbReference type="EMBL" id="KAK2142164.1"/>
    </source>
</evidence>
<evidence type="ECO:0000313" key="2">
    <source>
        <dbReference type="Proteomes" id="UP001208570"/>
    </source>
</evidence>